<dbReference type="AlphaFoldDB" id="A0A371DD17"/>
<accession>A0A371DD17</accession>
<feature type="compositionally biased region" description="Polar residues" evidence="1">
    <location>
        <begin position="175"/>
        <end position="184"/>
    </location>
</feature>
<keyword evidence="3" id="KW-1185">Reference proteome</keyword>
<gene>
    <name evidence="2" type="ORF">OH76DRAFT_445716</name>
</gene>
<evidence type="ECO:0000313" key="3">
    <source>
        <dbReference type="Proteomes" id="UP000256964"/>
    </source>
</evidence>
<sequence length="184" mass="20599">MFDIRYSLLFCPPIPPPVHRVSAVVILCSVLSVPCPVSHSPFSGYHCTPCLPTSFLQRFSPQVHWLVDLYLMPSGCSFLLVRAIALVHLESPDHYYILHLGGHMVSRTTQLFVVHIRAGVLLDLCNVHVGMGRAAEYCDLHLSLVFFLLFVRVRSERGNRANGNQYVSKSRGDTDYSSACRSPL</sequence>
<proteinExistence type="predicted"/>
<protein>
    <submittedName>
        <fullName evidence="2">Uncharacterized protein</fullName>
    </submittedName>
</protein>
<organism evidence="2 3">
    <name type="scientific">Lentinus brumalis</name>
    <dbReference type="NCBI Taxonomy" id="2498619"/>
    <lineage>
        <taxon>Eukaryota</taxon>
        <taxon>Fungi</taxon>
        <taxon>Dikarya</taxon>
        <taxon>Basidiomycota</taxon>
        <taxon>Agaricomycotina</taxon>
        <taxon>Agaricomycetes</taxon>
        <taxon>Polyporales</taxon>
        <taxon>Polyporaceae</taxon>
        <taxon>Lentinus</taxon>
    </lineage>
</organism>
<name>A0A371DD17_9APHY</name>
<evidence type="ECO:0000313" key="2">
    <source>
        <dbReference type="EMBL" id="RDX50418.1"/>
    </source>
</evidence>
<reference evidence="2 3" key="1">
    <citation type="journal article" date="2018" name="Biotechnol. Biofuels">
        <title>Integrative visual omics of the white-rot fungus Polyporus brumalis exposes the biotechnological potential of its oxidative enzymes for delignifying raw plant biomass.</title>
        <authorList>
            <person name="Miyauchi S."/>
            <person name="Rancon A."/>
            <person name="Drula E."/>
            <person name="Hage H."/>
            <person name="Chaduli D."/>
            <person name="Favel A."/>
            <person name="Grisel S."/>
            <person name="Henrissat B."/>
            <person name="Herpoel-Gimbert I."/>
            <person name="Ruiz-Duenas F.J."/>
            <person name="Chevret D."/>
            <person name="Hainaut M."/>
            <person name="Lin J."/>
            <person name="Wang M."/>
            <person name="Pangilinan J."/>
            <person name="Lipzen A."/>
            <person name="Lesage-Meessen L."/>
            <person name="Navarro D."/>
            <person name="Riley R."/>
            <person name="Grigoriev I.V."/>
            <person name="Zhou S."/>
            <person name="Raouche S."/>
            <person name="Rosso M.N."/>
        </authorList>
    </citation>
    <scope>NUCLEOTIDE SEQUENCE [LARGE SCALE GENOMIC DNA]</scope>
    <source>
        <strain evidence="2 3">BRFM 1820</strain>
    </source>
</reference>
<dbReference type="Proteomes" id="UP000256964">
    <property type="component" value="Unassembled WGS sequence"/>
</dbReference>
<evidence type="ECO:0000256" key="1">
    <source>
        <dbReference type="SAM" id="MobiDB-lite"/>
    </source>
</evidence>
<feature type="region of interest" description="Disordered" evidence="1">
    <location>
        <begin position="162"/>
        <end position="184"/>
    </location>
</feature>
<dbReference type="EMBL" id="KZ857399">
    <property type="protein sequence ID" value="RDX50418.1"/>
    <property type="molecule type" value="Genomic_DNA"/>
</dbReference>